<sequence>MNSILFPGKAKNTVPASVLTSLRDQILEKSTHPTFLFHTFLFGVHPKYEFAYDSQNTFHTRSAIYRYFRYRPSVFRRNTDFKVISAEYKGKIRSRIQTSYRLDSLTLILSYRNPTPTVKEMIDEMDETS</sequence>
<reference evidence="1 2" key="1">
    <citation type="submission" date="2021-06" db="EMBL/GenBank/DDBJ databases">
        <title>Caerostris extrusa draft genome.</title>
        <authorList>
            <person name="Kono N."/>
            <person name="Arakawa K."/>
        </authorList>
    </citation>
    <scope>NUCLEOTIDE SEQUENCE [LARGE SCALE GENOMIC DNA]</scope>
</reference>
<dbReference type="AlphaFoldDB" id="A0AAV4PFQ6"/>
<gene>
    <name evidence="1" type="ORF">CEXT_363321</name>
</gene>
<keyword evidence="2" id="KW-1185">Reference proteome</keyword>
<protein>
    <submittedName>
        <fullName evidence="1">Uncharacterized protein</fullName>
    </submittedName>
</protein>
<organism evidence="1 2">
    <name type="scientific">Caerostris extrusa</name>
    <name type="common">Bark spider</name>
    <name type="synonym">Caerostris bankana</name>
    <dbReference type="NCBI Taxonomy" id="172846"/>
    <lineage>
        <taxon>Eukaryota</taxon>
        <taxon>Metazoa</taxon>
        <taxon>Ecdysozoa</taxon>
        <taxon>Arthropoda</taxon>
        <taxon>Chelicerata</taxon>
        <taxon>Arachnida</taxon>
        <taxon>Araneae</taxon>
        <taxon>Araneomorphae</taxon>
        <taxon>Entelegynae</taxon>
        <taxon>Araneoidea</taxon>
        <taxon>Araneidae</taxon>
        <taxon>Caerostris</taxon>
    </lineage>
</organism>
<comment type="caution">
    <text evidence="1">The sequence shown here is derived from an EMBL/GenBank/DDBJ whole genome shotgun (WGS) entry which is preliminary data.</text>
</comment>
<dbReference type="EMBL" id="BPLR01004611">
    <property type="protein sequence ID" value="GIX96152.1"/>
    <property type="molecule type" value="Genomic_DNA"/>
</dbReference>
<dbReference type="Proteomes" id="UP001054945">
    <property type="component" value="Unassembled WGS sequence"/>
</dbReference>
<evidence type="ECO:0000313" key="1">
    <source>
        <dbReference type="EMBL" id="GIX96152.1"/>
    </source>
</evidence>
<proteinExistence type="predicted"/>
<name>A0AAV4PFQ6_CAEEX</name>
<evidence type="ECO:0000313" key="2">
    <source>
        <dbReference type="Proteomes" id="UP001054945"/>
    </source>
</evidence>
<accession>A0AAV4PFQ6</accession>